<dbReference type="AlphaFoldDB" id="A0A8B7UG33"/>
<dbReference type="OrthoDB" id="9930022at2759"/>
<sequence>MDGASAFGTIAIQLAHHRGAKVISTACSLEDKQCLERLRPSIARVIDVSNGKVHVAESCLEETGGLGVDIVLDAGVRLYSKDDEPAVKLQPFPHKHDIITLLAVGGHWITAEENLQLDPPDSHCLFLKGATVAFLNDEIWNLSNVQQGKYLCVLKDVMEKLSSGVFRPQLDEPIPLPQLDGPIAVFEASFLWKLLRKIKEDKSSSVFKHVFLLRQDVRLCDVFQNYLQNYCANGRYNSLTSEGSILKVFIVSLHFTSGIKFFPRRRLPSAKGTLTTCTCYAFAIL</sequence>
<dbReference type="RefSeq" id="XP_020018571.1">
    <property type="nucleotide sequence ID" value="XM_020162982.1"/>
</dbReference>
<dbReference type="PANTHER" id="PTHR44461:SF1">
    <property type="entry name" value="QUINONE OXIDOREDUCTASE-LIKE PROTEIN 1"/>
    <property type="match status" value="1"/>
</dbReference>
<proteinExistence type="predicted"/>
<evidence type="ECO:0000313" key="1">
    <source>
        <dbReference type="RefSeq" id="XP_020018571.1"/>
    </source>
</evidence>
<protein>
    <submittedName>
        <fullName evidence="1">Quinone oxidoreductase-like protein 1 isoform X3</fullName>
    </submittedName>
</protein>
<reference evidence="1" key="1">
    <citation type="submission" date="2025-08" db="UniProtKB">
        <authorList>
            <consortium name="RefSeq"/>
        </authorList>
    </citation>
    <scope>IDENTIFICATION</scope>
    <source>
        <tissue evidence="1">Leukocyte</tissue>
    </source>
</reference>
<name>A0A8B7UG33_CASCN</name>
<gene>
    <name evidence="1" type="primary">Cryzl1</name>
</gene>
<organism evidence="1">
    <name type="scientific">Castor canadensis</name>
    <name type="common">American beaver</name>
    <dbReference type="NCBI Taxonomy" id="51338"/>
    <lineage>
        <taxon>Eukaryota</taxon>
        <taxon>Metazoa</taxon>
        <taxon>Chordata</taxon>
        <taxon>Craniata</taxon>
        <taxon>Vertebrata</taxon>
        <taxon>Euteleostomi</taxon>
        <taxon>Mammalia</taxon>
        <taxon>Eutheria</taxon>
        <taxon>Euarchontoglires</taxon>
        <taxon>Glires</taxon>
        <taxon>Rodentia</taxon>
        <taxon>Castorimorpha</taxon>
        <taxon>Castoridae</taxon>
        <taxon>Castor</taxon>
    </lineage>
</organism>
<dbReference type="CTD" id="9946"/>
<dbReference type="PANTHER" id="PTHR44461">
    <property type="entry name" value="QUINONE OXIDOREDUCTASE-LIKE PROTEIN 1"/>
    <property type="match status" value="1"/>
</dbReference>
<dbReference type="Gene3D" id="3.90.180.10">
    <property type="entry name" value="Medium-chain alcohol dehydrogenases, catalytic domain"/>
    <property type="match status" value="1"/>
</dbReference>
<dbReference type="InterPro" id="IPR036291">
    <property type="entry name" value="NAD(P)-bd_dom_sf"/>
</dbReference>
<accession>A0A8B7UG33</accession>
<dbReference type="SUPFAM" id="SSF51735">
    <property type="entry name" value="NAD(P)-binding Rossmann-fold domains"/>
    <property type="match status" value="1"/>
</dbReference>
<dbReference type="InterPro" id="IPR042633">
    <property type="entry name" value="CRYZL1"/>
</dbReference>